<feature type="region of interest" description="Disordered" evidence="1">
    <location>
        <begin position="1"/>
        <end position="64"/>
    </location>
</feature>
<evidence type="ECO:0008006" key="5">
    <source>
        <dbReference type="Google" id="ProtNLM"/>
    </source>
</evidence>
<feature type="transmembrane region" description="Helical" evidence="2">
    <location>
        <begin position="137"/>
        <end position="159"/>
    </location>
</feature>
<evidence type="ECO:0000256" key="1">
    <source>
        <dbReference type="SAM" id="MobiDB-lite"/>
    </source>
</evidence>
<dbReference type="AlphaFoldDB" id="A0A9E6XYQ0"/>
<feature type="compositionally biased region" description="Pro residues" evidence="1">
    <location>
        <begin position="24"/>
        <end position="39"/>
    </location>
</feature>
<dbReference type="Proteomes" id="UP001162834">
    <property type="component" value="Chromosome"/>
</dbReference>
<name>A0A9E6XYQ0_9ACTN</name>
<accession>A0A9E6XYQ0</accession>
<dbReference type="EMBL" id="CP087164">
    <property type="protein sequence ID" value="UGS36261.1"/>
    <property type="molecule type" value="Genomic_DNA"/>
</dbReference>
<keyword evidence="4" id="KW-1185">Reference proteome</keyword>
<gene>
    <name evidence="3" type="ORF">DSM104329_02662</name>
</gene>
<keyword evidence="2" id="KW-0812">Transmembrane</keyword>
<reference evidence="3" key="1">
    <citation type="journal article" date="2022" name="Int. J. Syst. Evol. Microbiol.">
        <title>Pseudomonas aegrilactucae sp. nov. and Pseudomonas morbosilactucae sp. nov., pathogens causing bacterial rot of lettuce in Japan.</title>
        <authorList>
            <person name="Sawada H."/>
            <person name="Fujikawa T."/>
            <person name="Satou M."/>
        </authorList>
    </citation>
    <scope>NUCLEOTIDE SEQUENCE</scope>
    <source>
        <strain evidence="3">0166_1</strain>
    </source>
</reference>
<dbReference type="RefSeq" id="WP_259315935.1">
    <property type="nucleotide sequence ID" value="NZ_CP087164.1"/>
</dbReference>
<proteinExistence type="predicted"/>
<organism evidence="3 4">
    <name type="scientific">Capillimicrobium parvum</name>
    <dbReference type="NCBI Taxonomy" id="2884022"/>
    <lineage>
        <taxon>Bacteria</taxon>
        <taxon>Bacillati</taxon>
        <taxon>Actinomycetota</taxon>
        <taxon>Thermoleophilia</taxon>
        <taxon>Solirubrobacterales</taxon>
        <taxon>Capillimicrobiaceae</taxon>
        <taxon>Capillimicrobium</taxon>
    </lineage>
</organism>
<feature type="transmembrane region" description="Helical" evidence="2">
    <location>
        <begin position="83"/>
        <end position="116"/>
    </location>
</feature>
<evidence type="ECO:0000313" key="4">
    <source>
        <dbReference type="Proteomes" id="UP001162834"/>
    </source>
</evidence>
<evidence type="ECO:0000256" key="2">
    <source>
        <dbReference type="SAM" id="Phobius"/>
    </source>
</evidence>
<protein>
    <recommendedName>
        <fullName evidence="5">DUF4190 domain-containing protein</fullName>
    </recommendedName>
</protein>
<keyword evidence="2" id="KW-1133">Transmembrane helix</keyword>
<evidence type="ECO:0000313" key="3">
    <source>
        <dbReference type="EMBL" id="UGS36261.1"/>
    </source>
</evidence>
<keyword evidence="2" id="KW-0472">Membrane</keyword>
<dbReference type="KEGG" id="sbae:DSM104329_02662"/>
<sequence length="161" mass="16496">MGEEGEQPRFLPPTADPPDYRRAPLPPPAPRAAAAPPPAGRARIRRHPPPVPGRNYSAADPGLPAARTDEIAPPAVAEPSNPLAVWSISLGVIGLLLLISFFGVIVVNVPLSIAAWITGAKARDRPGQSSMAQAGMITGIVGTSLGAVALVIWGVGVALTS</sequence>